<dbReference type="InterPro" id="IPR004360">
    <property type="entry name" value="Glyas_Fos-R_dOase_dom"/>
</dbReference>
<dbReference type="GO" id="GO:0046872">
    <property type="term" value="F:metal ion binding"/>
    <property type="evidence" value="ECO:0007669"/>
    <property type="project" value="UniProtKB-KW"/>
</dbReference>
<dbReference type="SUPFAM" id="SSF54593">
    <property type="entry name" value="Glyoxalase/Bleomycin resistance protein/Dihydroxybiphenyl dioxygenase"/>
    <property type="match status" value="1"/>
</dbReference>
<dbReference type="PANTHER" id="PTHR43048">
    <property type="entry name" value="METHYLMALONYL-COA EPIMERASE"/>
    <property type="match status" value="1"/>
</dbReference>
<accession>U3AWL9</accession>
<keyword evidence="4" id="KW-1185">Reference proteome</keyword>
<dbReference type="RefSeq" id="WP_021711877.1">
    <property type="nucleotide sequence ID" value="NZ_BAOB01000083.1"/>
</dbReference>
<comment type="caution">
    <text evidence="3">The sequence shown here is derived from an EMBL/GenBank/DDBJ whole genome shotgun (WGS) entry which is preliminary data.</text>
</comment>
<dbReference type="GO" id="GO:0046491">
    <property type="term" value="P:L-methylmalonyl-CoA metabolic process"/>
    <property type="evidence" value="ECO:0007669"/>
    <property type="project" value="TreeGrafter"/>
</dbReference>
<feature type="domain" description="VOC" evidence="2">
    <location>
        <begin position="4"/>
        <end position="150"/>
    </location>
</feature>
<evidence type="ECO:0000256" key="1">
    <source>
        <dbReference type="ARBA" id="ARBA00022723"/>
    </source>
</evidence>
<proteinExistence type="predicted"/>
<dbReference type="OrthoDB" id="9797882at2"/>
<dbReference type="AlphaFoldDB" id="U3AWL9"/>
<dbReference type="GO" id="GO:0004493">
    <property type="term" value="F:methylmalonyl-CoA epimerase activity"/>
    <property type="evidence" value="ECO:0007669"/>
    <property type="project" value="TreeGrafter"/>
</dbReference>
<name>U3AWL9_9VIBR</name>
<protein>
    <recommendedName>
        <fullName evidence="2">VOC domain-containing protein</fullName>
    </recommendedName>
</protein>
<sequence>MISGLGHINIVVDNIDLASDYYADLLSAVPVQRFNNFKNEGFSKSAGFIDNCNEVDVSIEFLKIGNTNIYLELMEYHSPVSEEVHFHKTPNMIGTLGHICLSVSDIDSEFERIKAHKDVRMISENSAYRPFKISQIKTDEFFFHDEVNEKNVEEKKKVANIVSNTRYFYFVDKYNIQWEFEEGHIDIGD</sequence>
<dbReference type="InterPro" id="IPR051785">
    <property type="entry name" value="MMCE/EMCE_epimerase"/>
</dbReference>
<dbReference type="PANTHER" id="PTHR43048:SF3">
    <property type="entry name" value="METHYLMALONYL-COA EPIMERASE, MITOCHONDRIAL"/>
    <property type="match status" value="1"/>
</dbReference>
<dbReference type="Gene3D" id="3.10.180.10">
    <property type="entry name" value="2,3-Dihydroxybiphenyl 1,2-Dioxygenase, domain 1"/>
    <property type="match status" value="1"/>
</dbReference>
<organism evidence="3 4">
    <name type="scientific">Vibrio azureus NBRC 104587</name>
    <dbReference type="NCBI Taxonomy" id="1219077"/>
    <lineage>
        <taxon>Bacteria</taxon>
        <taxon>Pseudomonadati</taxon>
        <taxon>Pseudomonadota</taxon>
        <taxon>Gammaproteobacteria</taxon>
        <taxon>Vibrionales</taxon>
        <taxon>Vibrionaceae</taxon>
        <taxon>Vibrio</taxon>
    </lineage>
</organism>
<dbReference type="Pfam" id="PF00903">
    <property type="entry name" value="Glyoxalase"/>
    <property type="match status" value="1"/>
</dbReference>
<dbReference type="InterPro" id="IPR037523">
    <property type="entry name" value="VOC_core"/>
</dbReference>
<dbReference type="Proteomes" id="UP000016567">
    <property type="component" value="Unassembled WGS sequence"/>
</dbReference>
<dbReference type="STRING" id="1219077.VAZ01S_131_00060"/>
<keyword evidence="1" id="KW-0479">Metal-binding</keyword>
<evidence type="ECO:0000259" key="2">
    <source>
        <dbReference type="PROSITE" id="PS51819"/>
    </source>
</evidence>
<gene>
    <name evidence="3" type="ORF">VAZ01S_131_00060</name>
</gene>
<evidence type="ECO:0000313" key="3">
    <source>
        <dbReference type="EMBL" id="GAD78145.1"/>
    </source>
</evidence>
<dbReference type="eggNOG" id="COG0346">
    <property type="taxonomic scope" value="Bacteria"/>
</dbReference>
<dbReference type="PROSITE" id="PS51819">
    <property type="entry name" value="VOC"/>
    <property type="match status" value="1"/>
</dbReference>
<reference evidence="3 4" key="1">
    <citation type="submission" date="2013-09" db="EMBL/GenBank/DDBJ databases">
        <title>Whole genome shotgun sequence of Vibrio azureus NBRC 104587.</title>
        <authorList>
            <person name="Isaki S."/>
            <person name="Hosoyama A."/>
            <person name="Numata M."/>
            <person name="Hashimoto M."/>
            <person name="Hosoyama Y."/>
            <person name="Tsuchikane K."/>
            <person name="Noguchi M."/>
            <person name="Hirakata S."/>
            <person name="Ichikawa N."/>
            <person name="Ohji S."/>
            <person name="Yamazoe A."/>
            <person name="Fujita N."/>
        </authorList>
    </citation>
    <scope>NUCLEOTIDE SEQUENCE [LARGE SCALE GENOMIC DNA]</scope>
    <source>
        <strain evidence="3 4">NBRC 104587</strain>
    </source>
</reference>
<dbReference type="InterPro" id="IPR029068">
    <property type="entry name" value="Glyas_Bleomycin-R_OHBP_Dase"/>
</dbReference>
<evidence type="ECO:0000313" key="4">
    <source>
        <dbReference type="Proteomes" id="UP000016567"/>
    </source>
</evidence>
<dbReference type="EMBL" id="BATL01000131">
    <property type="protein sequence ID" value="GAD78145.1"/>
    <property type="molecule type" value="Genomic_DNA"/>
</dbReference>